<sequence length="200" mass="23439">MSEEAREMNSDEFHVSEPLNMALPQICDRLVEDKLMKENVIDILDEVERHVERIRKEAVQLEEEKETIFTTLDTLKHSHVMEDLNEAEKEDVQRYADRILARCSTIEVSVKTVRDHFQEDSLHQVNKYIDNMIKELKQDPAATQLKCLAFMNSCSSYCENDIEDKNFERALLGCTADDQKRIKKRLQGLMNYIDKFNVIP</sequence>
<evidence type="ECO:0000256" key="1">
    <source>
        <dbReference type="SAM" id="Coils"/>
    </source>
</evidence>
<evidence type="ECO:0000313" key="3">
    <source>
        <dbReference type="Proteomes" id="UP001372834"/>
    </source>
</evidence>
<protein>
    <recommendedName>
        <fullName evidence="4">BAG family molecular chaperone regulator 2</fullName>
    </recommendedName>
</protein>
<gene>
    <name evidence="2" type="ORF">RUM43_014606</name>
</gene>
<dbReference type="GO" id="GO:0050821">
    <property type="term" value="P:protein stabilization"/>
    <property type="evidence" value="ECO:0007669"/>
    <property type="project" value="TreeGrafter"/>
</dbReference>
<evidence type="ECO:0008006" key="4">
    <source>
        <dbReference type="Google" id="ProtNLM"/>
    </source>
</evidence>
<keyword evidence="1" id="KW-0175">Coiled coil</keyword>
<evidence type="ECO:0000313" key="2">
    <source>
        <dbReference type="EMBL" id="KAK6630621.1"/>
    </source>
</evidence>
<dbReference type="GO" id="GO:0000774">
    <property type="term" value="F:adenyl-nucleotide exchange factor activity"/>
    <property type="evidence" value="ECO:0007669"/>
    <property type="project" value="InterPro"/>
</dbReference>
<feature type="coiled-coil region" evidence="1">
    <location>
        <begin position="37"/>
        <end position="71"/>
    </location>
</feature>
<dbReference type="GO" id="GO:0051087">
    <property type="term" value="F:protein-folding chaperone binding"/>
    <property type="evidence" value="ECO:0007669"/>
    <property type="project" value="InterPro"/>
</dbReference>
<proteinExistence type="predicted"/>
<reference evidence="2 3" key="1">
    <citation type="submission" date="2023-10" db="EMBL/GenBank/DDBJ databases">
        <title>Genomes of two closely related lineages of the louse Polyplax serrata with different host specificities.</title>
        <authorList>
            <person name="Martinu J."/>
            <person name="Tarabai H."/>
            <person name="Stefka J."/>
            <person name="Hypsa V."/>
        </authorList>
    </citation>
    <scope>NUCLEOTIDE SEQUENCE [LARGE SCALE GENOMIC DNA]</scope>
    <source>
        <strain evidence="2">HR10_N</strain>
    </source>
</reference>
<organism evidence="2 3">
    <name type="scientific">Polyplax serrata</name>
    <name type="common">Common mouse louse</name>
    <dbReference type="NCBI Taxonomy" id="468196"/>
    <lineage>
        <taxon>Eukaryota</taxon>
        <taxon>Metazoa</taxon>
        <taxon>Ecdysozoa</taxon>
        <taxon>Arthropoda</taxon>
        <taxon>Hexapoda</taxon>
        <taxon>Insecta</taxon>
        <taxon>Pterygota</taxon>
        <taxon>Neoptera</taxon>
        <taxon>Paraneoptera</taxon>
        <taxon>Psocodea</taxon>
        <taxon>Troctomorpha</taxon>
        <taxon>Phthiraptera</taxon>
        <taxon>Anoplura</taxon>
        <taxon>Polyplacidae</taxon>
        <taxon>Polyplax</taxon>
    </lineage>
</organism>
<dbReference type="EMBL" id="JAWJWE010000010">
    <property type="protein sequence ID" value="KAK6630621.1"/>
    <property type="molecule type" value="Genomic_DNA"/>
</dbReference>
<dbReference type="PANTHER" id="PTHR12334:SF6">
    <property type="entry name" value="BAG FAMILY MOLECULAR CHAPERONE REGULATOR 2"/>
    <property type="match status" value="1"/>
</dbReference>
<accession>A0AAN8P405</accession>
<dbReference type="InterPro" id="IPR037689">
    <property type="entry name" value="BAG2"/>
</dbReference>
<dbReference type="AlphaFoldDB" id="A0AAN8P405"/>
<dbReference type="Gene3D" id="1.20.58.890">
    <property type="match status" value="1"/>
</dbReference>
<dbReference type="Proteomes" id="UP001372834">
    <property type="component" value="Unassembled WGS sequence"/>
</dbReference>
<comment type="caution">
    <text evidence="2">The sequence shown here is derived from an EMBL/GenBank/DDBJ whole genome shotgun (WGS) entry which is preliminary data.</text>
</comment>
<name>A0AAN8P405_POLSC</name>
<dbReference type="PANTHER" id="PTHR12334">
    <property type="entry name" value="BAG FAMILY MOLECULAR CHAPERONE REGULATOR 2"/>
    <property type="match status" value="1"/>
</dbReference>